<comment type="similarity">
    <text evidence="3">Belongs to the protein kinase superfamily. CAMK Ser/Thr protein kinase family. Smok subfamily.</text>
</comment>
<evidence type="ECO:0000313" key="8">
    <source>
        <dbReference type="Proteomes" id="UP001516400"/>
    </source>
</evidence>
<keyword evidence="2" id="KW-0067">ATP-binding</keyword>
<dbReference type="InterPro" id="IPR011009">
    <property type="entry name" value="Kinase-like_dom_sf"/>
</dbReference>
<dbReference type="Pfam" id="PF23312">
    <property type="entry name" value="UBA_SIK3"/>
    <property type="match status" value="1"/>
</dbReference>
<evidence type="ECO:0000313" key="7">
    <source>
        <dbReference type="EMBL" id="KAL3267441.1"/>
    </source>
</evidence>
<dbReference type="EMBL" id="JABFTP020000001">
    <property type="protein sequence ID" value="KAL3267441.1"/>
    <property type="molecule type" value="Genomic_DNA"/>
</dbReference>
<dbReference type="Gene3D" id="1.10.510.10">
    <property type="entry name" value="Transferase(Phosphotransferase) domain 1"/>
    <property type="match status" value="1"/>
</dbReference>
<dbReference type="InterPro" id="IPR057380">
    <property type="entry name" value="UBA_SIK1/2/3"/>
</dbReference>
<protein>
    <recommendedName>
        <fullName evidence="9">Protein kinase domain-containing protein</fullName>
    </recommendedName>
</protein>
<feature type="region of interest" description="Disordered" evidence="4">
    <location>
        <begin position="332"/>
        <end position="353"/>
    </location>
</feature>
<feature type="compositionally biased region" description="Basic and acidic residues" evidence="4">
    <location>
        <begin position="1"/>
        <end position="19"/>
    </location>
</feature>
<evidence type="ECO:0000259" key="6">
    <source>
        <dbReference type="PROSITE" id="PS50030"/>
    </source>
</evidence>
<dbReference type="PROSITE" id="PS50030">
    <property type="entry name" value="UBA"/>
    <property type="match status" value="1"/>
</dbReference>
<keyword evidence="1" id="KW-0547">Nucleotide-binding</keyword>
<feature type="domain" description="Protein kinase" evidence="5">
    <location>
        <begin position="1"/>
        <end position="225"/>
    </location>
</feature>
<sequence>MPKSELGLEKDTKISKKSDNVSLHDSSSSESSVDMIFDVMETKNMIYLVSEYASQGEIFDYIARYGRMSEDQARLKFWQILSAVEYCHNRNIVHRDLKAENLLLDSNNNIKIADFGFSNFYSSTGQLSTWCGSPPYAAPEVFEGKKYVGPEIDIWSLGVVLYVLVCGALPFDGCSLQALRDRVLSGRFRIPYFMSSDCESLIRKMLVLEPTKRYSIAQIKKHRWMQMVVPPMVTPVITTSNKQPNEQILRLMQSLGIDSSKTRESIRQGSYDHHAAIYFLLLDKLRIQLAGCENQNAVREVQRRRPSNIAEQAMRKIGRANTSEDCRRLLQQHSSATPTASNSKISSGSSINRTCESSPIHGIDSAKLLAATNPEDALKILNQATTTSFSMCNEATKLMSTLQMSAVPSSSVVPSVSGESPPPTFRDRDPLNVYSFVHNAINPQTFDVMGSKGSLNRFSVSAFRSGDIQTQYSSSTDEGVETDLEEHTPRLSYASSSSSSGMVGNFNASKSLSQNLSCDSNFESLEYPLTDSNDLAGSLPSCTASDQKSDRLGSGLITSNFSMIPRLVTTKHNPLVHMSSYKTTQRGLTRSPIDFREGRRASDGLVAQQVTDGSPKNVVAFNSQKLTENCKTKRVLELHLVQSVQEPLHLQTAMQHRLLQQKRQILQKQCAMTHQVSGNIGATGVANAVDTHSLSRRQMLRQASYKIAQQQTVMPPLPLNETENKDLLAFQAIVENPAEAAWSTLPGNLQNSCQIGDTVSTQLPWQTSSSTWSQQVPAQYL</sequence>
<evidence type="ECO:0000256" key="1">
    <source>
        <dbReference type="ARBA" id="ARBA00022741"/>
    </source>
</evidence>
<name>A0ABD2MM59_9CUCU</name>
<dbReference type="SMART" id="SM00220">
    <property type="entry name" value="S_TKc"/>
    <property type="match status" value="1"/>
</dbReference>
<evidence type="ECO:0000259" key="5">
    <source>
        <dbReference type="PROSITE" id="PS50011"/>
    </source>
</evidence>
<dbReference type="AlphaFoldDB" id="A0ABD2MM59"/>
<evidence type="ECO:0000256" key="4">
    <source>
        <dbReference type="SAM" id="MobiDB-lite"/>
    </source>
</evidence>
<dbReference type="PANTHER" id="PTHR24346">
    <property type="entry name" value="MAP/MICROTUBULE AFFINITY-REGULATING KINASE"/>
    <property type="match status" value="1"/>
</dbReference>
<keyword evidence="8" id="KW-1185">Reference proteome</keyword>
<dbReference type="Proteomes" id="UP001516400">
    <property type="component" value="Unassembled WGS sequence"/>
</dbReference>
<evidence type="ECO:0008006" key="9">
    <source>
        <dbReference type="Google" id="ProtNLM"/>
    </source>
</evidence>
<comment type="caution">
    <text evidence="7">The sequence shown here is derived from an EMBL/GenBank/DDBJ whole genome shotgun (WGS) entry which is preliminary data.</text>
</comment>
<dbReference type="GO" id="GO:0005524">
    <property type="term" value="F:ATP binding"/>
    <property type="evidence" value="ECO:0007669"/>
    <property type="project" value="UniProtKB-KW"/>
</dbReference>
<dbReference type="CDD" id="cd14338">
    <property type="entry name" value="UBA_SIK"/>
    <property type="match status" value="1"/>
</dbReference>
<dbReference type="Pfam" id="PF00069">
    <property type="entry name" value="Pkinase"/>
    <property type="match status" value="1"/>
</dbReference>
<accession>A0ABD2MM59</accession>
<dbReference type="InterPro" id="IPR000719">
    <property type="entry name" value="Prot_kinase_dom"/>
</dbReference>
<dbReference type="PROSITE" id="PS00108">
    <property type="entry name" value="PROTEIN_KINASE_ST"/>
    <property type="match status" value="1"/>
</dbReference>
<gene>
    <name evidence="7" type="ORF">HHI36_011567</name>
</gene>
<feature type="domain" description="UBA" evidence="6">
    <location>
        <begin position="243"/>
        <end position="283"/>
    </location>
</feature>
<dbReference type="FunFam" id="1.10.510.10:FF:000002">
    <property type="entry name" value="Non-specific serine/threonine protein kinase"/>
    <property type="match status" value="1"/>
</dbReference>
<proteinExistence type="inferred from homology"/>
<evidence type="ECO:0000256" key="2">
    <source>
        <dbReference type="ARBA" id="ARBA00022840"/>
    </source>
</evidence>
<dbReference type="PROSITE" id="PS50011">
    <property type="entry name" value="PROTEIN_KINASE_DOM"/>
    <property type="match status" value="1"/>
</dbReference>
<dbReference type="InterPro" id="IPR015940">
    <property type="entry name" value="UBA"/>
</dbReference>
<evidence type="ECO:0000256" key="3">
    <source>
        <dbReference type="ARBA" id="ARBA00038181"/>
    </source>
</evidence>
<dbReference type="InterPro" id="IPR008271">
    <property type="entry name" value="Ser/Thr_kinase_AS"/>
</dbReference>
<feature type="compositionally biased region" description="Low complexity" evidence="4">
    <location>
        <begin position="341"/>
        <end position="352"/>
    </location>
</feature>
<organism evidence="7 8">
    <name type="scientific">Cryptolaemus montrouzieri</name>
    <dbReference type="NCBI Taxonomy" id="559131"/>
    <lineage>
        <taxon>Eukaryota</taxon>
        <taxon>Metazoa</taxon>
        <taxon>Ecdysozoa</taxon>
        <taxon>Arthropoda</taxon>
        <taxon>Hexapoda</taxon>
        <taxon>Insecta</taxon>
        <taxon>Pterygota</taxon>
        <taxon>Neoptera</taxon>
        <taxon>Endopterygota</taxon>
        <taxon>Coleoptera</taxon>
        <taxon>Polyphaga</taxon>
        <taxon>Cucujiformia</taxon>
        <taxon>Coccinelloidea</taxon>
        <taxon>Coccinellidae</taxon>
        <taxon>Scymninae</taxon>
        <taxon>Scymnini</taxon>
        <taxon>Cryptolaemus</taxon>
    </lineage>
</organism>
<dbReference type="SUPFAM" id="SSF56112">
    <property type="entry name" value="Protein kinase-like (PK-like)"/>
    <property type="match status" value="1"/>
</dbReference>
<reference evidence="7 8" key="1">
    <citation type="journal article" date="2021" name="BMC Biol.">
        <title>Horizontally acquired antibacterial genes associated with adaptive radiation of ladybird beetles.</title>
        <authorList>
            <person name="Li H.S."/>
            <person name="Tang X.F."/>
            <person name="Huang Y.H."/>
            <person name="Xu Z.Y."/>
            <person name="Chen M.L."/>
            <person name="Du X.Y."/>
            <person name="Qiu B.Y."/>
            <person name="Chen P.T."/>
            <person name="Zhang W."/>
            <person name="Slipinski A."/>
            <person name="Escalona H.E."/>
            <person name="Waterhouse R.M."/>
            <person name="Zwick A."/>
            <person name="Pang H."/>
        </authorList>
    </citation>
    <scope>NUCLEOTIDE SEQUENCE [LARGE SCALE GENOMIC DNA]</scope>
    <source>
        <strain evidence="7">SYSU2018</strain>
    </source>
</reference>
<dbReference type="PANTHER" id="PTHR24346:SF74">
    <property type="entry name" value="PROTEIN KINASE DOMAIN-CONTAINING PROTEIN"/>
    <property type="match status" value="1"/>
</dbReference>
<feature type="region of interest" description="Disordered" evidence="4">
    <location>
        <begin position="1"/>
        <end position="28"/>
    </location>
</feature>
<feature type="region of interest" description="Disordered" evidence="4">
    <location>
        <begin position="470"/>
        <end position="501"/>
    </location>
</feature>